<reference evidence="1" key="2">
    <citation type="submission" date="2024-06" db="EMBL/GenBank/DDBJ databases">
        <authorList>
            <person name="Petrova K.O."/>
            <person name="Toshchakov S.V."/>
            <person name="Boltjanskaja Y.V."/>
            <person name="Kevbrin V.V."/>
        </authorList>
    </citation>
    <scope>NUCLEOTIDE SEQUENCE</scope>
    <source>
        <strain evidence="1">Z-710</strain>
    </source>
</reference>
<dbReference type="EMBL" id="CP159485">
    <property type="protein sequence ID" value="XCI29851.1"/>
    <property type="molecule type" value="Genomic_DNA"/>
</dbReference>
<proteinExistence type="predicted"/>
<name>A0AAU8HWR1_9FIRM</name>
<evidence type="ECO:0000313" key="1">
    <source>
        <dbReference type="EMBL" id="XCI29851.1"/>
    </source>
</evidence>
<protein>
    <submittedName>
        <fullName evidence="1">Uncharacterized protein</fullName>
    </submittedName>
</protein>
<dbReference type="RefSeq" id="WP_353894398.1">
    <property type="nucleotide sequence ID" value="NZ_CP159485.1"/>
</dbReference>
<reference evidence="1" key="1">
    <citation type="journal article" date="2018" name="Antonie Van Leeuwenhoek">
        <title>Proteinivorax hydrogeniformans sp. nov., an anaerobic, haloalkaliphilic bacterium fermenting proteinaceous compounds with high hydrogen production.</title>
        <authorList>
            <person name="Boltyanskaya Y."/>
            <person name="Detkova E."/>
            <person name="Pimenov N."/>
            <person name="Kevbrin V."/>
        </authorList>
    </citation>
    <scope>NUCLEOTIDE SEQUENCE</scope>
    <source>
        <strain evidence="1">Z-710</strain>
    </source>
</reference>
<accession>A0AAU8HWR1</accession>
<organism evidence="1">
    <name type="scientific">Proteinivorax hydrogeniformans</name>
    <dbReference type="NCBI Taxonomy" id="1826727"/>
    <lineage>
        <taxon>Bacteria</taxon>
        <taxon>Bacillati</taxon>
        <taxon>Bacillota</taxon>
        <taxon>Clostridia</taxon>
        <taxon>Eubacteriales</taxon>
        <taxon>Proteinivoracaceae</taxon>
        <taxon>Proteinivorax</taxon>
    </lineage>
</organism>
<dbReference type="AlphaFoldDB" id="A0AAU8HWR1"/>
<sequence>MINKIYRRLKIIVIPTALALLVVFMIDSPNPVSVWNDDFIDRNQKPNKPYYYYLQIFNVNDSPLIIVNTRNKEHLIFLGGYDDLKSFNINLEEFSSIYIYKPQDLKKFDILTIGSHLTLSENSYIDVIDPNAIMIKANRLNFLVIGEEACLENLDMYHDFQFVISDSTELYPWSMDKFTLENFFYTGPVENSSTDETFIAVSQENYINIISDGSTLEIFQKNIK</sequence>
<gene>
    <name evidence="1" type="ORF">PRVXH_001201</name>
</gene>